<evidence type="ECO:0000313" key="3">
    <source>
        <dbReference type="EMBL" id="BCK54874.1"/>
    </source>
</evidence>
<keyword evidence="4" id="KW-1185">Reference proteome</keyword>
<dbReference type="InterPro" id="IPR036259">
    <property type="entry name" value="MFS_trans_sf"/>
</dbReference>
<feature type="transmembrane region" description="Helical" evidence="2">
    <location>
        <begin position="452"/>
        <end position="473"/>
    </location>
</feature>
<feature type="transmembrane region" description="Helical" evidence="2">
    <location>
        <begin position="326"/>
        <end position="348"/>
    </location>
</feature>
<feature type="transmembrane region" description="Helical" evidence="2">
    <location>
        <begin position="86"/>
        <end position="105"/>
    </location>
</feature>
<dbReference type="Proteomes" id="UP000516173">
    <property type="component" value="Chromosome"/>
</dbReference>
<feature type="compositionally biased region" description="Basic and acidic residues" evidence="1">
    <location>
        <begin position="238"/>
        <end position="286"/>
    </location>
</feature>
<feature type="transmembrane region" description="Helical" evidence="2">
    <location>
        <begin position="60"/>
        <end position="79"/>
    </location>
</feature>
<feature type="transmembrane region" description="Helical" evidence="2">
    <location>
        <begin position="360"/>
        <end position="383"/>
    </location>
</feature>
<evidence type="ECO:0000256" key="2">
    <source>
        <dbReference type="SAM" id="Phobius"/>
    </source>
</evidence>
<dbReference type="AlphaFoldDB" id="A0A7G1KNN3"/>
<feature type="region of interest" description="Disordered" evidence="1">
    <location>
        <begin position="199"/>
        <end position="310"/>
    </location>
</feature>
<feature type="transmembrane region" description="Helical" evidence="2">
    <location>
        <begin position="420"/>
        <end position="440"/>
    </location>
</feature>
<organism evidence="3 4">
    <name type="scientific">Nocardia wallacei</name>
    <dbReference type="NCBI Taxonomy" id="480035"/>
    <lineage>
        <taxon>Bacteria</taxon>
        <taxon>Bacillati</taxon>
        <taxon>Actinomycetota</taxon>
        <taxon>Actinomycetes</taxon>
        <taxon>Mycobacteriales</taxon>
        <taxon>Nocardiaceae</taxon>
        <taxon>Nocardia</taxon>
    </lineage>
</organism>
<dbReference type="KEGG" id="nwl:NWFMUON74_26460"/>
<dbReference type="InterPro" id="IPR011701">
    <property type="entry name" value="MFS"/>
</dbReference>
<dbReference type="SUPFAM" id="SSF103473">
    <property type="entry name" value="MFS general substrate transporter"/>
    <property type="match status" value="1"/>
</dbReference>
<keyword evidence="2" id="KW-0472">Membrane</keyword>
<evidence type="ECO:0000256" key="1">
    <source>
        <dbReference type="SAM" id="MobiDB-lite"/>
    </source>
</evidence>
<feature type="transmembrane region" description="Helical" evidence="2">
    <location>
        <begin position="148"/>
        <end position="168"/>
    </location>
</feature>
<reference evidence="3 4" key="1">
    <citation type="submission" date="2020-08" db="EMBL/GenBank/DDBJ databases">
        <title>Genome Sequencing of Nocardia wallacei strain FMUON74 and assembly.</title>
        <authorList>
            <person name="Toyokawa M."/>
            <person name="Uesaka K."/>
        </authorList>
    </citation>
    <scope>NUCLEOTIDE SEQUENCE [LARGE SCALE GENOMIC DNA]</scope>
    <source>
        <strain evidence="3 4">FMUON74</strain>
    </source>
</reference>
<keyword evidence="2" id="KW-1133">Transmembrane helix</keyword>
<dbReference type="Gene3D" id="1.20.1250.20">
    <property type="entry name" value="MFS general substrate transporter like domains"/>
    <property type="match status" value="1"/>
</dbReference>
<name>A0A7G1KNN3_9NOCA</name>
<feature type="transmembrane region" description="Helical" evidence="2">
    <location>
        <begin position="174"/>
        <end position="193"/>
    </location>
</feature>
<gene>
    <name evidence="3" type="ORF">NWFMUON74_26460</name>
</gene>
<feature type="transmembrane region" description="Helical" evidence="2">
    <location>
        <begin position="21"/>
        <end position="40"/>
    </location>
</feature>
<evidence type="ECO:0008006" key="5">
    <source>
        <dbReference type="Google" id="ProtNLM"/>
    </source>
</evidence>
<dbReference type="GO" id="GO:0022857">
    <property type="term" value="F:transmembrane transporter activity"/>
    <property type="evidence" value="ECO:0007669"/>
    <property type="project" value="InterPro"/>
</dbReference>
<dbReference type="InterPro" id="IPR052524">
    <property type="entry name" value="MFS_Cyanate_Porter"/>
</dbReference>
<dbReference type="GeneID" id="80347195"/>
<dbReference type="Pfam" id="PF07690">
    <property type="entry name" value="MFS_1"/>
    <property type="match status" value="1"/>
</dbReference>
<dbReference type="EMBL" id="AP023396">
    <property type="protein sequence ID" value="BCK54874.1"/>
    <property type="molecule type" value="Genomic_DNA"/>
</dbReference>
<dbReference type="PANTHER" id="PTHR23523:SF2">
    <property type="entry name" value="2-NITROIMIDAZOLE TRANSPORTER"/>
    <property type="match status" value="1"/>
</dbReference>
<keyword evidence="2" id="KW-0812">Transmembrane</keyword>
<accession>A0A7G1KNN3</accession>
<protein>
    <recommendedName>
        <fullName evidence="5">Major facilitator superfamily (MFS) profile domain-containing protein</fullName>
    </recommendedName>
</protein>
<feature type="transmembrane region" description="Helical" evidence="2">
    <location>
        <begin position="111"/>
        <end position="136"/>
    </location>
</feature>
<feature type="compositionally biased region" description="Basic and acidic residues" evidence="1">
    <location>
        <begin position="298"/>
        <end position="309"/>
    </location>
</feature>
<proteinExistence type="predicted"/>
<evidence type="ECO:0000313" key="4">
    <source>
        <dbReference type="Proteomes" id="UP000516173"/>
    </source>
</evidence>
<sequence>MTGSTSETTADPARDDSGAPPWLPLAIAMAAAGFSLRPPITALGAALGFVPETAEFDPAVLGWVVTVPLWCYALGGVLTPRAAARWGTARTVTAALAVMTAGQLLRVTGGAVALLAGTTITALATAVLATLLPVLAARSGALMPRLTAIYAPAIGIGSAAGAFATAPISAASSWRWGLALWAPLCAVALALWLRARWQPNTPAPSPPARTDATQSTRTSDGHDRGSWTGDDAAQSTRTSDRHDHRSQTADDAAHGTRTSDRHDHRSRTADDAAHGTRTSDGHDRGSRAGGDAAQGTRTSEDRAEHDRGLRGGGVVSLRGRIWGSRLAWAMAVLFGGWAVGAFAVMSWLPSIYRDAGVDGTWAGVLLGLAAAAGIPVAVVLPGWVRRAWGGPGRDIPILAVTGLPAVGLLGLWWAPAVVPWLWAIGVGVGLGGLSLILTLIPLSAPGPRPATTLSAVTHGAGYAVAGGGVAALSTLRVHSDDWGPIIWILLAACVIQAVAGATVLRSGPSGSRCGVSGWR</sequence>
<dbReference type="PANTHER" id="PTHR23523">
    <property type="match status" value="1"/>
</dbReference>
<feature type="transmembrane region" description="Helical" evidence="2">
    <location>
        <begin position="485"/>
        <end position="504"/>
    </location>
</feature>
<feature type="transmembrane region" description="Helical" evidence="2">
    <location>
        <begin position="395"/>
        <end position="414"/>
    </location>
</feature>
<dbReference type="RefSeq" id="WP_187688066.1">
    <property type="nucleotide sequence ID" value="NZ_AP023396.1"/>
</dbReference>